<dbReference type="EMBL" id="MN739643">
    <property type="protein sequence ID" value="QHT17617.1"/>
    <property type="molecule type" value="Genomic_DNA"/>
</dbReference>
<keyword evidence="1" id="KW-0812">Transmembrane</keyword>
<keyword evidence="1" id="KW-0472">Membrane</keyword>
<feature type="transmembrane region" description="Helical" evidence="1">
    <location>
        <begin position="9"/>
        <end position="28"/>
    </location>
</feature>
<evidence type="ECO:0000256" key="1">
    <source>
        <dbReference type="SAM" id="Phobius"/>
    </source>
</evidence>
<organism evidence="2">
    <name type="scientific">viral metagenome</name>
    <dbReference type="NCBI Taxonomy" id="1070528"/>
    <lineage>
        <taxon>unclassified sequences</taxon>
        <taxon>metagenomes</taxon>
        <taxon>organismal metagenomes</taxon>
    </lineage>
</organism>
<proteinExistence type="predicted"/>
<protein>
    <submittedName>
        <fullName evidence="2">Uncharacterized protein</fullName>
    </submittedName>
</protein>
<evidence type="ECO:0000313" key="2">
    <source>
        <dbReference type="EMBL" id="QHT17617.1"/>
    </source>
</evidence>
<reference evidence="2" key="1">
    <citation type="journal article" date="2020" name="Nature">
        <title>Giant virus diversity and host interactions through global metagenomics.</title>
        <authorList>
            <person name="Schulz F."/>
            <person name="Roux S."/>
            <person name="Paez-Espino D."/>
            <person name="Jungbluth S."/>
            <person name="Walsh D.A."/>
            <person name="Denef V.J."/>
            <person name="McMahon K.D."/>
            <person name="Konstantinidis K.T."/>
            <person name="Eloe-Fadrosh E.A."/>
            <person name="Kyrpides N.C."/>
            <person name="Woyke T."/>
        </authorList>
    </citation>
    <scope>NUCLEOTIDE SEQUENCE</scope>
    <source>
        <strain evidence="2">GVMAG-M-3300023174-30</strain>
    </source>
</reference>
<dbReference type="AlphaFoldDB" id="A0A6C0DM19"/>
<keyword evidence="1" id="KW-1133">Transmembrane helix</keyword>
<accession>A0A6C0DM19</accession>
<feature type="transmembrane region" description="Helical" evidence="1">
    <location>
        <begin position="34"/>
        <end position="65"/>
    </location>
</feature>
<name>A0A6C0DM19_9ZZZZ</name>
<sequence>MILNLIRSFLIILLIFIIIVDFNMPIAIDTPTNQLVVAIIVIFLILVVDEIIGFVVGLIFLVIYFKYYQKKINKNSSIFSLSTYSTDGVPKPYSREPEIPQHYINTSENCTEIPYISNELLKSAQNNIYNEENLKIEIKQNNFYGIEGINNENLEYLPFDNNFANYSELN</sequence>